<organism evidence="1 2">
    <name type="scientific">Terrabacter ginsenosidimutans</name>
    <dbReference type="NCBI Taxonomy" id="490575"/>
    <lineage>
        <taxon>Bacteria</taxon>
        <taxon>Bacillati</taxon>
        <taxon>Actinomycetota</taxon>
        <taxon>Actinomycetes</taxon>
        <taxon>Micrococcales</taxon>
        <taxon>Intrasporangiaceae</taxon>
        <taxon>Terrabacter</taxon>
    </lineage>
</organism>
<dbReference type="Proteomes" id="UP001501468">
    <property type="component" value="Unassembled WGS sequence"/>
</dbReference>
<evidence type="ECO:0008006" key="3">
    <source>
        <dbReference type="Google" id="ProtNLM"/>
    </source>
</evidence>
<proteinExistence type="predicted"/>
<evidence type="ECO:0000313" key="1">
    <source>
        <dbReference type="EMBL" id="GAA3705360.1"/>
    </source>
</evidence>
<dbReference type="InterPro" id="IPR029058">
    <property type="entry name" value="AB_hydrolase_fold"/>
</dbReference>
<evidence type="ECO:0000313" key="2">
    <source>
        <dbReference type="Proteomes" id="UP001501468"/>
    </source>
</evidence>
<comment type="caution">
    <text evidence="1">The sequence shown here is derived from an EMBL/GenBank/DDBJ whole genome shotgun (WGS) entry which is preliminary data.</text>
</comment>
<keyword evidence="2" id="KW-1185">Reference proteome</keyword>
<accession>A0ABP7DGB8</accession>
<reference evidence="2" key="1">
    <citation type="journal article" date="2019" name="Int. J. Syst. Evol. Microbiol.">
        <title>The Global Catalogue of Microorganisms (GCM) 10K type strain sequencing project: providing services to taxonomists for standard genome sequencing and annotation.</title>
        <authorList>
            <consortium name="The Broad Institute Genomics Platform"/>
            <consortium name="The Broad Institute Genome Sequencing Center for Infectious Disease"/>
            <person name="Wu L."/>
            <person name="Ma J."/>
        </authorList>
    </citation>
    <scope>NUCLEOTIDE SEQUENCE [LARGE SCALE GENOMIC DNA]</scope>
    <source>
        <strain evidence="2">JCM 17125</strain>
    </source>
</reference>
<gene>
    <name evidence="1" type="ORF">GCM10022399_22620</name>
</gene>
<protein>
    <recommendedName>
        <fullName evidence="3">Alpha/beta hydrolase</fullName>
    </recommendedName>
</protein>
<sequence>MPIVFVHGVAVRDEDAGLARASKAIGEVPWPAIEAKLREHVAPAISDDPGGVPVMRIYWGDLGAHFAFGGRSLVSRPLDPSAAAEEALAVAADAALEPRRVRGLRGAATSLRRPFEDFVPVFLGDVMTYISTRGTAQAPGPIIERVLAGLDTAAFAAESRGEPLVVLTHSMGGQIVYDLVTHFLPRMPEHRGVRIDYWCAAASQVGLFEELGLFLESAPGRGPEPTAYPPSEHLGGWWNVWDHADLLSFRAEGVVDGVDDSAFFAAGSLATDHYRYLANAGFYRALAGRVENWLARSTEE</sequence>
<name>A0ABP7DGB8_9MICO</name>
<dbReference type="EMBL" id="BAABDC010000003">
    <property type="protein sequence ID" value="GAA3705360.1"/>
    <property type="molecule type" value="Genomic_DNA"/>
</dbReference>
<dbReference type="SUPFAM" id="SSF53474">
    <property type="entry name" value="alpha/beta-Hydrolases"/>
    <property type="match status" value="1"/>
</dbReference>
<dbReference type="RefSeq" id="WP_344946009.1">
    <property type="nucleotide sequence ID" value="NZ_BAABDC010000003.1"/>
</dbReference>